<dbReference type="SMART" id="SM00159">
    <property type="entry name" value="PTX"/>
    <property type="match status" value="1"/>
</dbReference>
<comment type="subcellular location">
    <subcellularLocation>
        <location evidence="6">Secreted</location>
    </subcellularLocation>
</comment>
<comment type="caution">
    <text evidence="5">Lacks conserved residue(s) required for the propagation of feature annotation.</text>
</comment>
<evidence type="ECO:0000256" key="4">
    <source>
        <dbReference type="ARBA" id="ARBA00023180"/>
    </source>
</evidence>
<feature type="domain" description="Pentraxin (PTX)" evidence="7">
    <location>
        <begin position="1"/>
        <end position="189"/>
    </location>
</feature>
<keyword evidence="9" id="KW-1185">Reference proteome</keyword>
<dbReference type="eggNOG" id="ENOG502QV29">
    <property type="taxonomic scope" value="Eukaryota"/>
</dbReference>
<keyword evidence="1 6" id="KW-0479">Metal-binding</keyword>
<evidence type="ECO:0000313" key="8">
    <source>
        <dbReference type="EnsemblMetazoa" id="SMAR000055-PA"/>
    </source>
</evidence>
<evidence type="ECO:0000256" key="1">
    <source>
        <dbReference type="ARBA" id="ARBA00022723"/>
    </source>
</evidence>
<dbReference type="Proteomes" id="UP000014500">
    <property type="component" value="Unassembled WGS sequence"/>
</dbReference>
<dbReference type="PANTHER" id="PTHR19277">
    <property type="entry name" value="PENTRAXIN"/>
    <property type="match status" value="1"/>
</dbReference>
<accession>T1IGV3</accession>
<dbReference type="STRING" id="126957.T1IGV3"/>
<dbReference type="Pfam" id="PF00354">
    <property type="entry name" value="Pentaxin"/>
    <property type="match status" value="1"/>
</dbReference>
<protein>
    <recommendedName>
        <fullName evidence="6">Pentraxin family member</fullName>
    </recommendedName>
</protein>
<dbReference type="Gene3D" id="2.60.120.200">
    <property type="match status" value="1"/>
</dbReference>
<dbReference type="PROSITE" id="PS51828">
    <property type="entry name" value="PTX_2"/>
    <property type="match status" value="1"/>
</dbReference>
<dbReference type="AlphaFoldDB" id="T1IGV3"/>
<dbReference type="EnsemblMetazoa" id="SMAR000055-RA">
    <property type="protein sequence ID" value="SMAR000055-PA"/>
    <property type="gene ID" value="SMAR000055"/>
</dbReference>
<dbReference type="InterPro" id="IPR030476">
    <property type="entry name" value="Pentaxin_CS"/>
</dbReference>
<reference evidence="9" key="1">
    <citation type="submission" date="2011-05" db="EMBL/GenBank/DDBJ databases">
        <authorList>
            <person name="Richards S.R."/>
            <person name="Qu J."/>
            <person name="Jiang H."/>
            <person name="Jhangiani S.N."/>
            <person name="Agravi P."/>
            <person name="Goodspeed R."/>
            <person name="Gross S."/>
            <person name="Mandapat C."/>
            <person name="Jackson L."/>
            <person name="Mathew T."/>
            <person name="Pu L."/>
            <person name="Thornton R."/>
            <person name="Saada N."/>
            <person name="Wilczek-Boney K.B."/>
            <person name="Lee S."/>
            <person name="Kovar C."/>
            <person name="Wu Y."/>
            <person name="Scherer S.E."/>
            <person name="Worley K.C."/>
            <person name="Muzny D.M."/>
            <person name="Gibbs R."/>
        </authorList>
    </citation>
    <scope>NUCLEOTIDE SEQUENCE</scope>
    <source>
        <strain evidence="9">Brora</strain>
    </source>
</reference>
<evidence type="ECO:0000256" key="3">
    <source>
        <dbReference type="ARBA" id="ARBA00023157"/>
    </source>
</evidence>
<keyword evidence="2 6" id="KW-0106">Calcium</keyword>
<evidence type="ECO:0000256" key="6">
    <source>
        <dbReference type="RuleBase" id="RU362112"/>
    </source>
</evidence>
<dbReference type="InterPro" id="IPR001759">
    <property type="entry name" value="PTX_dom"/>
</dbReference>
<proteinExistence type="inferred from homology"/>
<sequence>MDITLCYWIRPHRNGGCDVIFSYAVPKAFSFFQRQPMADETSSTKSGGHSSFGMQQDRVLLGKQSLQKYSWIHSCITWSSLEGRWQFYLNGYKYNEGTGLTIGEFIQPNGVVVLGQDQDLEDGQGGQHDVKDQMRGQISDLNLWDSVLHPDEIVNLASCESSYEGNVIGWKSATWELYDGTRIAPVKLPCIKQRHN</sequence>
<comment type="cofactor">
    <cofactor evidence="6">
        <name>Ca(2+)</name>
        <dbReference type="ChEBI" id="CHEBI:29108"/>
    </cofactor>
    <text evidence="6">Binds 2 calcium ions per subunit.</text>
</comment>
<evidence type="ECO:0000256" key="2">
    <source>
        <dbReference type="ARBA" id="ARBA00022837"/>
    </source>
</evidence>
<evidence type="ECO:0000313" key="9">
    <source>
        <dbReference type="Proteomes" id="UP000014500"/>
    </source>
</evidence>
<dbReference type="PANTHER" id="PTHR19277:SF161">
    <property type="entry name" value="LAMININ G DOMAIN-CONTAINING PROTEIN"/>
    <property type="match status" value="1"/>
</dbReference>
<dbReference type="GO" id="GO:0046872">
    <property type="term" value="F:metal ion binding"/>
    <property type="evidence" value="ECO:0007669"/>
    <property type="project" value="UniProtKB-KW"/>
</dbReference>
<dbReference type="OMA" id="FCINNEH"/>
<comment type="subunit">
    <text evidence="6">Homopentamer. Pentaxin (or pentraxin) have a discoid arrangement of 5 non-covalently bound subunits.</text>
</comment>
<dbReference type="SUPFAM" id="SSF49899">
    <property type="entry name" value="Concanavalin A-like lectins/glucanases"/>
    <property type="match status" value="1"/>
</dbReference>
<organism evidence="8 9">
    <name type="scientific">Strigamia maritima</name>
    <name type="common">European centipede</name>
    <name type="synonym">Geophilus maritimus</name>
    <dbReference type="NCBI Taxonomy" id="126957"/>
    <lineage>
        <taxon>Eukaryota</taxon>
        <taxon>Metazoa</taxon>
        <taxon>Ecdysozoa</taxon>
        <taxon>Arthropoda</taxon>
        <taxon>Myriapoda</taxon>
        <taxon>Chilopoda</taxon>
        <taxon>Pleurostigmophora</taxon>
        <taxon>Geophilomorpha</taxon>
        <taxon>Linotaeniidae</taxon>
        <taxon>Strigamia</taxon>
    </lineage>
</organism>
<keyword evidence="4" id="KW-0325">Glycoprotein</keyword>
<dbReference type="InterPro" id="IPR013320">
    <property type="entry name" value="ConA-like_dom_sf"/>
</dbReference>
<reference evidence="8" key="2">
    <citation type="submission" date="2015-02" db="UniProtKB">
        <authorList>
            <consortium name="EnsemblMetazoa"/>
        </authorList>
    </citation>
    <scope>IDENTIFICATION</scope>
</reference>
<name>T1IGV3_STRMM</name>
<dbReference type="PROSITE" id="PS00289">
    <property type="entry name" value="PTX_1"/>
    <property type="match status" value="1"/>
</dbReference>
<dbReference type="GO" id="GO:0005576">
    <property type="term" value="C:extracellular region"/>
    <property type="evidence" value="ECO:0007669"/>
    <property type="project" value="UniProtKB-SubCell"/>
</dbReference>
<dbReference type="EMBL" id="JH429636">
    <property type="status" value="NOT_ANNOTATED_CDS"/>
    <property type="molecule type" value="Genomic_DNA"/>
</dbReference>
<comment type="similarity">
    <text evidence="6">Belongs to the pentraxin family.</text>
</comment>
<evidence type="ECO:0000256" key="5">
    <source>
        <dbReference type="PROSITE-ProRule" id="PRU01172"/>
    </source>
</evidence>
<dbReference type="PhylomeDB" id="T1IGV3"/>
<keyword evidence="3" id="KW-1015">Disulfide bond</keyword>
<dbReference type="PRINTS" id="PR00895">
    <property type="entry name" value="PENTAXIN"/>
</dbReference>
<evidence type="ECO:0000259" key="7">
    <source>
        <dbReference type="PROSITE" id="PS51828"/>
    </source>
</evidence>
<dbReference type="InterPro" id="IPR051360">
    <property type="entry name" value="Neuronal_Pentraxin_Related"/>
</dbReference>
<dbReference type="HOGENOM" id="CLU_096950_0_0_1"/>